<evidence type="ECO:0000313" key="2">
    <source>
        <dbReference type="Proteomes" id="UP000565579"/>
    </source>
</evidence>
<dbReference type="RefSeq" id="WP_185107800.1">
    <property type="nucleotide sequence ID" value="NZ_BAAAXY010000253.1"/>
</dbReference>
<evidence type="ECO:0000313" key="1">
    <source>
        <dbReference type="EMBL" id="MBB6553547.1"/>
    </source>
</evidence>
<accession>A0A7X0U353</accession>
<dbReference type="Proteomes" id="UP000565579">
    <property type="component" value="Unassembled WGS sequence"/>
</dbReference>
<comment type="caution">
    <text evidence="1">The sequence shown here is derived from an EMBL/GenBank/DDBJ whole genome shotgun (WGS) entry which is preliminary data.</text>
</comment>
<keyword evidence="2" id="KW-1185">Reference proteome</keyword>
<name>A0A7X0U353_9ACTN</name>
<protein>
    <submittedName>
        <fullName evidence="1">Uncharacterized protein</fullName>
    </submittedName>
</protein>
<dbReference type="AlphaFoldDB" id="A0A7X0U353"/>
<dbReference type="EMBL" id="JACHMI010000001">
    <property type="protein sequence ID" value="MBB6553547.1"/>
    <property type="molecule type" value="Genomic_DNA"/>
</dbReference>
<gene>
    <name evidence="1" type="ORF">HD593_008342</name>
</gene>
<reference evidence="1 2" key="1">
    <citation type="submission" date="2020-08" db="EMBL/GenBank/DDBJ databases">
        <title>Sequencing the genomes of 1000 actinobacteria strains.</title>
        <authorList>
            <person name="Klenk H.-P."/>
        </authorList>
    </citation>
    <scope>NUCLEOTIDE SEQUENCE [LARGE SCALE GENOMIC DNA]</scope>
    <source>
        <strain evidence="1 2">DSM 43768</strain>
    </source>
</reference>
<sequence>MADIHELLVAMDLRGDLSETELAELRRHLGLGSRPEHITEETIVVNEVLDLLPAAGRSTPTGMPRWPS</sequence>
<proteinExistence type="predicted"/>
<organism evidence="1 2">
    <name type="scientific">Nonomuraea rubra</name>
    <dbReference type="NCBI Taxonomy" id="46180"/>
    <lineage>
        <taxon>Bacteria</taxon>
        <taxon>Bacillati</taxon>
        <taxon>Actinomycetota</taxon>
        <taxon>Actinomycetes</taxon>
        <taxon>Streptosporangiales</taxon>
        <taxon>Streptosporangiaceae</taxon>
        <taxon>Nonomuraea</taxon>
    </lineage>
</organism>